<name>A0A240BSE7_9STAP</name>
<feature type="transmembrane region" description="Helical" evidence="8">
    <location>
        <begin position="300"/>
        <end position="317"/>
    </location>
</feature>
<feature type="transmembrane region" description="Helical" evidence="8">
    <location>
        <begin position="515"/>
        <end position="533"/>
    </location>
</feature>
<dbReference type="Proteomes" id="UP000652995">
    <property type="component" value="Unassembled WGS sequence"/>
</dbReference>
<evidence type="ECO:0000313" key="11">
    <source>
        <dbReference type="Proteomes" id="UP000243706"/>
    </source>
</evidence>
<feature type="transmembrane region" description="Helical" evidence="8">
    <location>
        <begin position="421"/>
        <end position="443"/>
    </location>
</feature>
<reference evidence="9" key="4">
    <citation type="submission" date="2024-05" db="EMBL/GenBank/DDBJ databases">
        <authorList>
            <person name="Sun Q."/>
            <person name="Sedlacek I."/>
        </authorList>
    </citation>
    <scope>NUCLEOTIDE SEQUENCE</scope>
    <source>
        <strain evidence="9">CCM 4175</strain>
    </source>
</reference>
<keyword evidence="12" id="KW-1185">Reference proteome</keyword>
<comment type="function">
    <text evidence="8">Uptake of L-lactate across the membrane. Can also transport D-lactate and glycolate.</text>
</comment>
<evidence type="ECO:0000313" key="12">
    <source>
        <dbReference type="Proteomes" id="UP000652995"/>
    </source>
</evidence>
<reference evidence="9" key="1">
    <citation type="journal article" date="2014" name="Int. J. Syst. Evol. Microbiol.">
        <title>Complete genome of a new Firmicutes species belonging to the dominant human colonic microbiota ('Ruminococcus bicirculans') reveals two chromosomes and a selective capacity to utilize plant glucans.</title>
        <authorList>
            <consortium name="NISC Comparative Sequencing Program"/>
            <person name="Wegmann U."/>
            <person name="Louis P."/>
            <person name="Goesmann A."/>
            <person name="Henrissat B."/>
            <person name="Duncan S.H."/>
            <person name="Flint H.J."/>
        </authorList>
    </citation>
    <scope>NUCLEOTIDE SEQUENCE</scope>
    <source>
        <strain evidence="9">CCM 4175</strain>
    </source>
</reference>
<evidence type="ECO:0000256" key="3">
    <source>
        <dbReference type="ARBA" id="ARBA00022448"/>
    </source>
</evidence>
<evidence type="ECO:0000256" key="4">
    <source>
        <dbReference type="ARBA" id="ARBA00022475"/>
    </source>
</evidence>
<evidence type="ECO:0000256" key="5">
    <source>
        <dbReference type="ARBA" id="ARBA00022692"/>
    </source>
</evidence>
<reference evidence="12" key="3">
    <citation type="journal article" date="2019" name="Int. J. Syst. Evol. Microbiol.">
        <title>The Global Catalogue of Microorganisms (GCM) 10K type strain sequencing project: providing services to taxonomists for standard genome sequencing and annotation.</title>
        <authorList>
            <consortium name="The Broad Institute Genomics Platform"/>
            <consortium name="The Broad Institute Genome Sequencing Center for Infectious Disease"/>
            <person name="Wu L."/>
            <person name="Ma J."/>
        </authorList>
    </citation>
    <scope>NUCLEOTIDE SEQUENCE [LARGE SCALE GENOMIC DNA]</scope>
    <source>
        <strain evidence="12">CCM 4175</strain>
    </source>
</reference>
<comment type="similarity">
    <text evidence="2 8">Belongs to the lactate permease family.</text>
</comment>
<feature type="transmembrane region" description="Helical" evidence="8">
    <location>
        <begin position="186"/>
        <end position="209"/>
    </location>
</feature>
<dbReference type="KEGG" id="smus:C7J88_07685"/>
<dbReference type="RefSeq" id="WP_095115088.1">
    <property type="nucleotide sequence ID" value="NZ_BMCB01000002.1"/>
</dbReference>
<keyword evidence="3 8" id="KW-0813">Transport</keyword>
<evidence type="ECO:0000313" key="9">
    <source>
        <dbReference type="EMBL" id="GGA82045.1"/>
    </source>
</evidence>
<dbReference type="GO" id="GO:0015295">
    <property type="term" value="F:solute:proton symporter activity"/>
    <property type="evidence" value="ECO:0007669"/>
    <property type="project" value="TreeGrafter"/>
</dbReference>
<keyword evidence="6 8" id="KW-1133">Transmembrane helix</keyword>
<gene>
    <name evidence="10" type="primary">lutP</name>
    <name evidence="9" type="ORF">GCM10007183_02760</name>
    <name evidence="10" type="ORF">SAMEA4412661_00104</name>
</gene>
<dbReference type="GO" id="GO:0005886">
    <property type="term" value="C:plasma membrane"/>
    <property type="evidence" value="ECO:0007669"/>
    <property type="project" value="UniProtKB-SubCell"/>
</dbReference>
<feature type="transmembrane region" description="Helical" evidence="8">
    <location>
        <begin position="101"/>
        <end position="123"/>
    </location>
</feature>
<sequence>MNALLMLVALSAVIVPFVCLVVLRMSALVGMTISAIVVTILGYFVWGIEGGVIAASFLQGVHKTLTIILILFGALALLNTLRETNAVARINAGFQNVSHDMRVQVIIVAFLFGSLIEGASGFGTPAMVTAPLMVALGFKPLTSVVTALIADSVSVSFGAVGTPIIVGLSTLKDANETLFSMTTLRVTAIDLLSGVFIPLIIVATMVIFFGKDNRFKSVLEIIPWIMLIGVVYVVTAWIYAMLTGPEFVSILTPLTVLVVAVLTARKGILMPKTIWQDALEDGYDTTAVSGKHEMSLLSAWSPYLIVVALLLLTRVVAPVKHFTTSVLNLSWNEILGYERISSSWELLYSPGTILLLSAFLAVLIQGKSMRNFTKACRDSIRTIRITTITLIATLAMVHVFSNSGLNGHELLSMPEFIANGMAHAFGDVWLVIAPFLGALGSFITGSATVSTLTFSPIQANIAQAIGADVYTVLGAQVIGAAAGNMICVHNVVAVCAVVNMPGKEGSVISKTLGPAMLYCILVGISTLIMATFFF</sequence>
<dbReference type="OrthoDB" id="9761056at2"/>
<evidence type="ECO:0000256" key="1">
    <source>
        <dbReference type="ARBA" id="ARBA00004651"/>
    </source>
</evidence>
<feature type="transmembrane region" description="Helical" evidence="8">
    <location>
        <begin position="144"/>
        <end position="166"/>
    </location>
</feature>
<dbReference type="EMBL" id="BMCB01000002">
    <property type="protein sequence ID" value="GGA82045.1"/>
    <property type="molecule type" value="Genomic_DNA"/>
</dbReference>
<dbReference type="EMBL" id="LT906464">
    <property type="protein sequence ID" value="SNV98635.1"/>
    <property type="molecule type" value="Genomic_DNA"/>
</dbReference>
<evidence type="ECO:0000256" key="8">
    <source>
        <dbReference type="RuleBase" id="RU365092"/>
    </source>
</evidence>
<organism evidence="10 11">
    <name type="scientific">Staphylococcus muscae</name>
    <dbReference type="NCBI Taxonomy" id="1294"/>
    <lineage>
        <taxon>Bacteria</taxon>
        <taxon>Bacillati</taxon>
        <taxon>Bacillota</taxon>
        <taxon>Bacilli</taxon>
        <taxon>Bacillales</taxon>
        <taxon>Staphylococcaceae</taxon>
        <taxon>Staphylococcus</taxon>
    </lineage>
</organism>
<feature type="transmembrane region" description="Helical" evidence="8">
    <location>
        <begin position="221"/>
        <end position="241"/>
    </location>
</feature>
<keyword evidence="5 8" id="KW-0812">Transmembrane</keyword>
<reference evidence="10 11" key="2">
    <citation type="submission" date="2017-06" db="EMBL/GenBank/DDBJ databases">
        <authorList>
            <consortium name="Pathogen Informatics"/>
        </authorList>
    </citation>
    <scope>NUCLEOTIDE SEQUENCE [LARGE SCALE GENOMIC DNA]</scope>
    <source>
        <strain evidence="10 11">NCTC13833</strain>
    </source>
</reference>
<feature type="transmembrane region" description="Helical" evidence="8">
    <location>
        <begin position="346"/>
        <end position="364"/>
    </location>
</feature>
<evidence type="ECO:0000256" key="2">
    <source>
        <dbReference type="ARBA" id="ARBA00010100"/>
    </source>
</evidence>
<proteinExistence type="inferred from homology"/>
<feature type="transmembrane region" description="Helical" evidence="8">
    <location>
        <begin position="60"/>
        <end position="81"/>
    </location>
</feature>
<dbReference type="Proteomes" id="UP000243706">
    <property type="component" value="Chromosome 1"/>
</dbReference>
<dbReference type="PANTHER" id="PTHR30003">
    <property type="entry name" value="L-LACTATE PERMEASE"/>
    <property type="match status" value="1"/>
</dbReference>
<protein>
    <recommendedName>
        <fullName evidence="8">L-lactate permease</fullName>
    </recommendedName>
</protein>
<feature type="transmembrane region" description="Helical" evidence="8">
    <location>
        <begin position="29"/>
        <end position="48"/>
    </location>
</feature>
<dbReference type="AlphaFoldDB" id="A0A240BSE7"/>
<keyword evidence="7 8" id="KW-0472">Membrane</keyword>
<dbReference type="PANTHER" id="PTHR30003:SF0">
    <property type="entry name" value="GLYCOLATE PERMEASE GLCA-RELATED"/>
    <property type="match status" value="1"/>
</dbReference>
<evidence type="ECO:0000256" key="7">
    <source>
        <dbReference type="ARBA" id="ARBA00023136"/>
    </source>
</evidence>
<accession>A0A240BSE7</accession>
<evidence type="ECO:0000313" key="10">
    <source>
        <dbReference type="EMBL" id="SNV98635.1"/>
    </source>
</evidence>
<evidence type="ECO:0000256" key="6">
    <source>
        <dbReference type="ARBA" id="ARBA00022989"/>
    </source>
</evidence>
<dbReference type="InterPro" id="IPR003804">
    <property type="entry name" value="Lactate_perm"/>
</dbReference>
<feature type="transmembrane region" description="Helical" evidence="8">
    <location>
        <begin position="247"/>
        <end position="264"/>
    </location>
</feature>
<dbReference type="GO" id="GO:0015129">
    <property type="term" value="F:lactate transmembrane transporter activity"/>
    <property type="evidence" value="ECO:0007669"/>
    <property type="project" value="UniProtKB-UniRule"/>
</dbReference>
<dbReference type="Pfam" id="PF02652">
    <property type="entry name" value="Lactate_perm"/>
    <property type="match status" value="1"/>
</dbReference>
<comment type="subcellular location">
    <subcellularLocation>
        <location evidence="1 8">Cell membrane</location>
        <topology evidence="1 8">Multi-pass membrane protein</topology>
    </subcellularLocation>
</comment>
<keyword evidence="4 8" id="KW-1003">Cell membrane</keyword>